<evidence type="ECO:0000313" key="1">
    <source>
        <dbReference type="EMBL" id="EFX85977.1"/>
    </source>
</evidence>
<sequence length="52" mass="6009">MRCLVLCLYGDDFVALVISKFENLQVQQFRHFCSWTPYTSLEGIDCMDVATT</sequence>
<dbReference type="AlphaFoldDB" id="E9G3J1"/>
<gene>
    <name evidence="1" type="ORF">DAPPUDRAFT_313583</name>
</gene>
<dbReference type="EMBL" id="GL732531">
    <property type="protein sequence ID" value="EFX85977.1"/>
    <property type="molecule type" value="Genomic_DNA"/>
</dbReference>
<protein>
    <submittedName>
        <fullName evidence="1">Uncharacterized protein</fullName>
    </submittedName>
</protein>
<dbReference type="HOGENOM" id="CLU_3089377_0_0_1"/>
<dbReference type="Proteomes" id="UP000000305">
    <property type="component" value="Unassembled WGS sequence"/>
</dbReference>
<dbReference type="KEGG" id="dpx:DAPPUDRAFT_313583"/>
<accession>E9G3J1</accession>
<dbReference type="InParanoid" id="E9G3J1"/>
<organism evidence="1 2">
    <name type="scientific">Daphnia pulex</name>
    <name type="common">Water flea</name>
    <dbReference type="NCBI Taxonomy" id="6669"/>
    <lineage>
        <taxon>Eukaryota</taxon>
        <taxon>Metazoa</taxon>
        <taxon>Ecdysozoa</taxon>
        <taxon>Arthropoda</taxon>
        <taxon>Crustacea</taxon>
        <taxon>Branchiopoda</taxon>
        <taxon>Diplostraca</taxon>
        <taxon>Cladocera</taxon>
        <taxon>Anomopoda</taxon>
        <taxon>Daphniidae</taxon>
        <taxon>Daphnia</taxon>
    </lineage>
</organism>
<proteinExistence type="predicted"/>
<reference evidence="1 2" key="1">
    <citation type="journal article" date="2011" name="Science">
        <title>The ecoresponsive genome of Daphnia pulex.</title>
        <authorList>
            <person name="Colbourne J.K."/>
            <person name="Pfrender M.E."/>
            <person name="Gilbert D."/>
            <person name="Thomas W.K."/>
            <person name="Tucker A."/>
            <person name="Oakley T.H."/>
            <person name="Tokishita S."/>
            <person name="Aerts A."/>
            <person name="Arnold G.J."/>
            <person name="Basu M.K."/>
            <person name="Bauer D.J."/>
            <person name="Caceres C.E."/>
            <person name="Carmel L."/>
            <person name="Casola C."/>
            <person name="Choi J.H."/>
            <person name="Detter J.C."/>
            <person name="Dong Q."/>
            <person name="Dusheyko S."/>
            <person name="Eads B.D."/>
            <person name="Frohlich T."/>
            <person name="Geiler-Samerotte K.A."/>
            <person name="Gerlach D."/>
            <person name="Hatcher P."/>
            <person name="Jogdeo S."/>
            <person name="Krijgsveld J."/>
            <person name="Kriventseva E.V."/>
            <person name="Kultz D."/>
            <person name="Laforsch C."/>
            <person name="Lindquist E."/>
            <person name="Lopez J."/>
            <person name="Manak J.R."/>
            <person name="Muller J."/>
            <person name="Pangilinan J."/>
            <person name="Patwardhan R.P."/>
            <person name="Pitluck S."/>
            <person name="Pritham E.J."/>
            <person name="Rechtsteiner A."/>
            <person name="Rho M."/>
            <person name="Rogozin I.B."/>
            <person name="Sakarya O."/>
            <person name="Salamov A."/>
            <person name="Schaack S."/>
            <person name="Shapiro H."/>
            <person name="Shiga Y."/>
            <person name="Skalitzky C."/>
            <person name="Smith Z."/>
            <person name="Souvorov A."/>
            <person name="Sung W."/>
            <person name="Tang Z."/>
            <person name="Tsuchiya D."/>
            <person name="Tu H."/>
            <person name="Vos H."/>
            <person name="Wang M."/>
            <person name="Wolf Y.I."/>
            <person name="Yamagata H."/>
            <person name="Yamada T."/>
            <person name="Ye Y."/>
            <person name="Shaw J.R."/>
            <person name="Andrews J."/>
            <person name="Crease T.J."/>
            <person name="Tang H."/>
            <person name="Lucas S.M."/>
            <person name="Robertson H.M."/>
            <person name="Bork P."/>
            <person name="Koonin E.V."/>
            <person name="Zdobnov E.M."/>
            <person name="Grigoriev I.V."/>
            <person name="Lynch M."/>
            <person name="Boore J.L."/>
        </authorList>
    </citation>
    <scope>NUCLEOTIDE SEQUENCE [LARGE SCALE GENOMIC DNA]</scope>
</reference>
<name>E9G3J1_DAPPU</name>
<evidence type="ECO:0000313" key="2">
    <source>
        <dbReference type="Proteomes" id="UP000000305"/>
    </source>
</evidence>
<keyword evidence="2" id="KW-1185">Reference proteome</keyword>